<evidence type="ECO:0000313" key="2">
    <source>
        <dbReference type="EMBL" id="NEY70485.1"/>
    </source>
</evidence>
<protein>
    <submittedName>
        <fullName evidence="2">EAL domain-containing protein</fullName>
    </submittedName>
</protein>
<dbReference type="SMART" id="SM00052">
    <property type="entry name" value="EAL"/>
    <property type="match status" value="1"/>
</dbReference>
<sequence length="354" mass="40539">MSCSQCTELSMFKNEGSITFYSRYPEVINAISPAIKTENIVAKDSTSTIVSYFSHQQLHDIFEVIGDIVTNQFGSKIDLYISIENSSDVGNSFFPPMLPFTEVFERVKHPKLLQVIKESYFTNHIQPIISVSDQEVIGYEFLLRSSREEFPFTPFELFKFAQVSGLQAMLDGNARKQAIKYSAETLQAGLLRFINFLPSSIYNPKHCLKSTFENIEKYRVDPNDLVFEVVETEEISNINHLKDIFKAYKNEGIKVALDDIGAGYSTIEVLKELRPNYAKIDRKLISYCDQSKEKQEALRSIIDVAREYNIKTLAEGIERKEELDLCRELHFDLAQGYYIGKPNAQPMLDLVELP</sequence>
<dbReference type="SUPFAM" id="SSF141868">
    <property type="entry name" value="EAL domain-like"/>
    <property type="match status" value="1"/>
</dbReference>
<evidence type="ECO:0000313" key="3">
    <source>
        <dbReference type="Proteomes" id="UP000481043"/>
    </source>
</evidence>
<dbReference type="Proteomes" id="UP000481043">
    <property type="component" value="Unassembled WGS sequence"/>
</dbReference>
<accession>A0A6M0Q278</accession>
<dbReference type="AlphaFoldDB" id="A0A6M0Q278"/>
<dbReference type="EMBL" id="JAAIWM010000001">
    <property type="protein sequence ID" value="NEY70485.1"/>
    <property type="molecule type" value="Genomic_DNA"/>
</dbReference>
<dbReference type="Gene3D" id="3.20.20.450">
    <property type="entry name" value="EAL domain"/>
    <property type="match status" value="1"/>
</dbReference>
<feature type="domain" description="EAL" evidence="1">
    <location>
        <begin position="105"/>
        <end position="354"/>
    </location>
</feature>
<dbReference type="PROSITE" id="PS50883">
    <property type="entry name" value="EAL"/>
    <property type="match status" value="1"/>
</dbReference>
<dbReference type="Pfam" id="PF00563">
    <property type="entry name" value="EAL"/>
    <property type="match status" value="1"/>
</dbReference>
<dbReference type="InterPro" id="IPR035919">
    <property type="entry name" value="EAL_sf"/>
</dbReference>
<gene>
    <name evidence="2" type="ORF">G4D63_01905</name>
</gene>
<dbReference type="PANTHER" id="PTHR33121">
    <property type="entry name" value="CYCLIC DI-GMP PHOSPHODIESTERASE PDEF"/>
    <property type="match status" value="1"/>
</dbReference>
<organism evidence="2 3">
    <name type="scientific">Bacillus mesophilus</name>
    <dbReference type="NCBI Taxonomy" id="1808955"/>
    <lineage>
        <taxon>Bacteria</taxon>
        <taxon>Bacillati</taxon>
        <taxon>Bacillota</taxon>
        <taxon>Bacilli</taxon>
        <taxon>Bacillales</taxon>
        <taxon>Bacillaceae</taxon>
        <taxon>Bacillus</taxon>
    </lineage>
</organism>
<dbReference type="RefSeq" id="WP_163177133.1">
    <property type="nucleotide sequence ID" value="NZ_JAAIWM010000001.1"/>
</dbReference>
<dbReference type="CDD" id="cd01948">
    <property type="entry name" value="EAL"/>
    <property type="match status" value="1"/>
</dbReference>
<dbReference type="GO" id="GO:0071111">
    <property type="term" value="F:cyclic-guanylate-specific phosphodiesterase activity"/>
    <property type="evidence" value="ECO:0007669"/>
    <property type="project" value="InterPro"/>
</dbReference>
<keyword evidence="3" id="KW-1185">Reference proteome</keyword>
<dbReference type="PANTHER" id="PTHR33121:SF70">
    <property type="entry name" value="SIGNALING PROTEIN YKOW"/>
    <property type="match status" value="1"/>
</dbReference>
<dbReference type="InterPro" id="IPR001633">
    <property type="entry name" value="EAL_dom"/>
</dbReference>
<dbReference type="InterPro" id="IPR050706">
    <property type="entry name" value="Cyclic-di-GMP_PDE-like"/>
</dbReference>
<name>A0A6M0Q278_9BACI</name>
<evidence type="ECO:0000259" key="1">
    <source>
        <dbReference type="PROSITE" id="PS50883"/>
    </source>
</evidence>
<reference evidence="2 3" key="1">
    <citation type="submission" date="2020-02" db="EMBL/GenBank/DDBJ databases">
        <title>Bacillus aquiflavi sp. nov., isolated from yellow water of strong flavor Chinese baijiu in Yibin region of China.</title>
        <authorList>
            <person name="Xie J."/>
        </authorList>
    </citation>
    <scope>NUCLEOTIDE SEQUENCE [LARGE SCALE GENOMIC DNA]</scope>
    <source>
        <strain evidence="2 3">SA4</strain>
    </source>
</reference>
<proteinExistence type="predicted"/>
<comment type="caution">
    <text evidence="2">The sequence shown here is derived from an EMBL/GenBank/DDBJ whole genome shotgun (WGS) entry which is preliminary data.</text>
</comment>